<dbReference type="SUPFAM" id="SSF56672">
    <property type="entry name" value="DNA/RNA polymerases"/>
    <property type="match status" value="1"/>
</dbReference>
<dbReference type="EMBL" id="FUZO01000001">
    <property type="protein sequence ID" value="SKC36335.1"/>
    <property type="molecule type" value="Genomic_DNA"/>
</dbReference>
<name>A0ABY1LFW9_9MICO</name>
<feature type="domain" description="DNA-directed DNA polymerase family A palm" evidence="4">
    <location>
        <begin position="317"/>
        <end position="532"/>
    </location>
</feature>
<sequence>MVHIVLQQLDGARVRVVHLEDRPTSSGEPPPVSETTIPRADLAAFVRRLEAEPNPPRWVWDDTALWYPALLAAGVRVARCVDLRLSHNLLRNAAFTADSALATAPAGLWDEVLDPRVAQRAEAVGTLFDLDLPGGERDPVAEFTLQRDAVDGATPQGRSQLGLLLAAESAGALIATEMTFAGLPWDAEAHDRILADALGPKVPPGVRPAKLAAVLEEVKAALGVQELSPESPGELLKALQRAGINATSTRQWELQEIEHPVIEPLLRYKKLSRLLTANGWTWVETWVKDGRFRPTYVPGGVVTGRWASDGGGALQLPHQVRGAVLADEGWRFVVADAAQLEPRILTAMSGDRAMADAGRGVDLYQGMVDVGAVDTRPHAKIAMLGAMYGATTGESGRLLPRLTRAFPRAIEFVETAARAGERGERVSTRLGRTSPLPGETWREIQSAASMEGANAAATQRARMEARSWGRFTRNFVVQGTAAEWALCWMAGLRTRLQALAAETVGPAAALTESAHLVFFLHDEIVVHCPEQQTERVVALVREAAAEAGRLIFGTAPVEFPVTTAVVTSYADAK</sequence>
<dbReference type="PANTHER" id="PTHR10133">
    <property type="entry name" value="DNA POLYMERASE I"/>
    <property type="match status" value="1"/>
</dbReference>
<comment type="catalytic activity">
    <reaction evidence="3">
        <text>DNA(n) + a 2'-deoxyribonucleoside 5'-triphosphate = DNA(n+1) + diphosphate</text>
        <dbReference type="Rhea" id="RHEA:22508"/>
        <dbReference type="Rhea" id="RHEA-COMP:17339"/>
        <dbReference type="Rhea" id="RHEA-COMP:17340"/>
        <dbReference type="ChEBI" id="CHEBI:33019"/>
        <dbReference type="ChEBI" id="CHEBI:61560"/>
        <dbReference type="ChEBI" id="CHEBI:173112"/>
        <dbReference type="EC" id="2.7.7.7"/>
    </reaction>
</comment>
<dbReference type="SMART" id="SM00482">
    <property type="entry name" value="POLAc"/>
    <property type="match status" value="1"/>
</dbReference>
<keyword evidence="6" id="KW-1185">Reference proteome</keyword>
<dbReference type="InterPro" id="IPR002298">
    <property type="entry name" value="DNA_polymerase_A"/>
</dbReference>
<evidence type="ECO:0000259" key="4">
    <source>
        <dbReference type="SMART" id="SM00482"/>
    </source>
</evidence>
<dbReference type="InterPro" id="IPR043502">
    <property type="entry name" value="DNA/RNA_pol_sf"/>
</dbReference>
<dbReference type="Gene3D" id="3.30.70.370">
    <property type="match status" value="1"/>
</dbReference>
<dbReference type="Pfam" id="PF00476">
    <property type="entry name" value="DNA_pol_A"/>
    <property type="match status" value="1"/>
</dbReference>
<dbReference type="Gene3D" id="1.10.150.20">
    <property type="entry name" value="5' to 3' exonuclease, C-terminal subdomain"/>
    <property type="match status" value="1"/>
</dbReference>
<dbReference type="CDD" id="cd06444">
    <property type="entry name" value="DNA_pol_A"/>
    <property type="match status" value="1"/>
</dbReference>
<organism evidence="5 6">
    <name type="scientific">Plantibacter cousiniae</name>
    <name type="common">nom. nud.</name>
    <dbReference type="NCBI Taxonomy" id="199709"/>
    <lineage>
        <taxon>Bacteria</taxon>
        <taxon>Bacillati</taxon>
        <taxon>Actinomycetota</taxon>
        <taxon>Actinomycetes</taxon>
        <taxon>Micrococcales</taxon>
        <taxon>Microbacteriaceae</taxon>
        <taxon>Plantibacter</taxon>
    </lineage>
</organism>
<dbReference type="InterPro" id="IPR001098">
    <property type="entry name" value="DNA-dir_DNA_pol_A_palm_dom"/>
</dbReference>
<reference evidence="5 6" key="1">
    <citation type="submission" date="2017-02" db="EMBL/GenBank/DDBJ databases">
        <authorList>
            <person name="Varghese N."/>
            <person name="Submissions S."/>
        </authorList>
    </citation>
    <scope>NUCLEOTIDE SEQUENCE [LARGE SCALE GENOMIC DNA]</scope>
    <source>
        <strain evidence="5 6">VKM Ac-1787</strain>
    </source>
</reference>
<keyword evidence="2" id="KW-0235">DNA replication</keyword>
<dbReference type="EC" id="2.7.7.7" evidence="1"/>
<accession>A0ABY1LFW9</accession>
<evidence type="ECO:0000256" key="3">
    <source>
        <dbReference type="ARBA" id="ARBA00049244"/>
    </source>
</evidence>
<gene>
    <name evidence="5" type="ORF">SAMN06295973_0127</name>
</gene>
<proteinExistence type="predicted"/>
<dbReference type="NCBIfam" id="NF011538">
    <property type="entry name" value="PRK14975.1-1"/>
    <property type="match status" value="1"/>
</dbReference>
<evidence type="ECO:0000313" key="6">
    <source>
        <dbReference type="Proteomes" id="UP000190827"/>
    </source>
</evidence>
<evidence type="ECO:0000256" key="2">
    <source>
        <dbReference type="ARBA" id="ARBA00022705"/>
    </source>
</evidence>
<evidence type="ECO:0000256" key="1">
    <source>
        <dbReference type="ARBA" id="ARBA00012417"/>
    </source>
</evidence>
<protein>
    <recommendedName>
        <fullName evidence="1">DNA-directed DNA polymerase</fullName>
        <ecNumber evidence="1">2.7.7.7</ecNumber>
    </recommendedName>
</protein>
<comment type="caution">
    <text evidence="5">The sequence shown here is derived from an EMBL/GenBank/DDBJ whole genome shotgun (WGS) entry which is preliminary data.</text>
</comment>
<dbReference type="PANTHER" id="PTHR10133:SF27">
    <property type="entry name" value="DNA POLYMERASE NU"/>
    <property type="match status" value="1"/>
</dbReference>
<dbReference type="Proteomes" id="UP000190827">
    <property type="component" value="Unassembled WGS sequence"/>
</dbReference>
<evidence type="ECO:0000313" key="5">
    <source>
        <dbReference type="EMBL" id="SKC36335.1"/>
    </source>
</evidence>